<evidence type="ECO:0000313" key="2">
    <source>
        <dbReference type="EMBL" id="CAH3188031.1"/>
    </source>
</evidence>
<sequence>MALLQYVFDGAEREVKVKPHGNAKNSKPYYRTSELTKNRLEELAKKHPPKEALHKSLEESGGILKITSAGGHARNVRQLTNIKQKSQESAEDDFVELLQMLKEDARDSDTAFVRKVDNSSDPCVVLASNQQLLDVERFCTNPAKFSVLGVDATFNFGRFYVTLTTYRHLLLRTKENCHPVRIGPTLLHHRKEAGSYYELASTMVKLHAPSQNVLVYGTDGEKALSEGFGRPLPFALHLMYDIHMRDNIDSKLSQLGIRAPVSEEYRADIFGKNIGSIRIPGLIDASNPAEFDAKVVSLSEEWKRRHPQGGRFLTYFNKYKAEQIKKTMTVEVRSMAGLGFPPSVYDQNANECMNSVLQREKDNTGKKRLSLPQCARLIRTTVARQRTEEQLALIGIGDLELDPLYLDLAVDETTFYRKTAQQKQAVLKKFNQQKVRAEDIASTSANDEPPPTVAPLSVSAQQSGIIRVPYSLLNAMFSKAGSLHFRGQQAIVAAPGANRNPQRFVENESARASPYMVSTKSSKHGEVYYECSESCISFAAYGLCAHVLAVAELDNNLDDYLKWYKKVKQTPANVTALAEMDLPSSRGTKRTKATQIRKGGKNTNKRPRTVVENYIDHGEMPSASIITSDATTSCAVTNATARGRSTTQVDAVAAQLSTQTQPVAPSTSATLWNASSSDGTALPSPPKMQEGAFQLGLLRFCHSSVKKCYGCGQLLKMKGGDGQWLIPSAPNDLVIITATRRTYWQNGEQKRGHLGNVYFHCRVECVRAMQAAFLPFLVVIPSVLRPHLMPAHRQHLAQELQILV</sequence>
<organism evidence="2 3">
    <name type="scientific">Porites evermanni</name>
    <dbReference type="NCBI Taxonomy" id="104178"/>
    <lineage>
        <taxon>Eukaryota</taxon>
        <taxon>Metazoa</taxon>
        <taxon>Cnidaria</taxon>
        <taxon>Anthozoa</taxon>
        <taxon>Hexacorallia</taxon>
        <taxon>Scleractinia</taxon>
        <taxon>Fungiina</taxon>
        <taxon>Poritidae</taxon>
        <taxon>Porites</taxon>
    </lineage>
</organism>
<gene>
    <name evidence="2" type="ORF">PEVE_00018101</name>
</gene>
<dbReference type="Proteomes" id="UP001159427">
    <property type="component" value="Unassembled WGS sequence"/>
</dbReference>
<feature type="region of interest" description="Disordered" evidence="1">
    <location>
        <begin position="585"/>
        <end position="605"/>
    </location>
</feature>
<dbReference type="EMBL" id="CALNXI010002470">
    <property type="protein sequence ID" value="CAH3188031.1"/>
    <property type="molecule type" value="Genomic_DNA"/>
</dbReference>
<name>A0ABN8SB42_9CNID</name>
<evidence type="ECO:0008006" key="4">
    <source>
        <dbReference type="Google" id="ProtNLM"/>
    </source>
</evidence>
<protein>
    <recommendedName>
        <fullName evidence="4">SWIM-type domain-containing protein</fullName>
    </recommendedName>
</protein>
<accession>A0ABN8SB42</accession>
<comment type="caution">
    <text evidence="2">The sequence shown here is derived from an EMBL/GenBank/DDBJ whole genome shotgun (WGS) entry which is preliminary data.</text>
</comment>
<evidence type="ECO:0000256" key="1">
    <source>
        <dbReference type="SAM" id="MobiDB-lite"/>
    </source>
</evidence>
<reference evidence="2 3" key="1">
    <citation type="submission" date="2022-05" db="EMBL/GenBank/DDBJ databases">
        <authorList>
            <consortium name="Genoscope - CEA"/>
            <person name="William W."/>
        </authorList>
    </citation>
    <scope>NUCLEOTIDE SEQUENCE [LARGE SCALE GENOMIC DNA]</scope>
</reference>
<evidence type="ECO:0000313" key="3">
    <source>
        <dbReference type="Proteomes" id="UP001159427"/>
    </source>
</evidence>
<keyword evidence="3" id="KW-1185">Reference proteome</keyword>
<proteinExistence type="predicted"/>